<dbReference type="InterPro" id="IPR029063">
    <property type="entry name" value="SAM-dependent_MTases_sf"/>
</dbReference>
<reference evidence="2 3" key="1">
    <citation type="submission" date="2020-02" db="EMBL/GenBank/DDBJ databases">
        <title>Comparative genome analysis reveals the metabolism and evolution of the thermophilic archaeal genus Metallosphaera.</title>
        <authorList>
            <person name="Jiang C."/>
        </authorList>
    </citation>
    <scope>NUCLEOTIDE SEQUENCE [LARGE SCALE GENOMIC DNA]</scope>
    <source>
        <strain evidence="2 3">Ric-A</strain>
    </source>
</reference>
<dbReference type="AlphaFoldDB" id="A0A6N0NUE7"/>
<evidence type="ECO:0000259" key="1">
    <source>
        <dbReference type="Pfam" id="PF08241"/>
    </source>
</evidence>
<dbReference type="Pfam" id="PF08241">
    <property type="entry name" value="Methyltransf_11"/>
    <property type="match status" value="1"/>
</dbReference>
<keyword evidence="3" id="KW-1185">Reference proteome</keyword>
<feature type="domain" description="Methyltransferase type 11" evidence="1">
    <location>
        <begin position="37"/>
        <end position="114"/>
    </location>
</feature>
<dbReference type="InterPro" id="IPR013216">
    <property type="entry name" value="Methyltransf_11"/>
</dbReference>
<evidence type="ECO:0000313" key="2">
    <source>
        <dbReference type="EMBL" id="QKR00426.1"/>
    </source>
</evidence>
<dbReference type="SUPFAM" id="SSF53335">
    <property type="entry name" value="S-adenosyl-L-methionine-dependent methyltransferases"/>
    <property type="match status" value="1"/>
</dbReference>
<keyword evidence="2" id="KW-0489">Methyltransferase</keyword>
<accession>A0A6N0NUE7</accession>
<dbReference type="GO" id="GO:0008757">
    <property type="term" value="F:S-adenosylmethionine-dependent methyltransferase activity"/>
    <property type="evidence" value="ECO:0007669"/>
    <property type="project" value="InterPro"/>
</dbReference>
<protein>
    <submittedName>
        <fullName evidence="2">Class I SAM-dependent methyltransferase</fullName>
    </submittedName>
</protein>
<dbReference type="KEGG" id="mten:GWK48_08615"/>
<dbReference type="EMBL" id="CP049074">
    <property type="protein sequence ID" value="QKR00426.1"/>
    <property type="molecule type" value="Genomic_DNA"/>
</dbReference>
<organism evidence="2 3">
    <name type="scientific">Metallosphaera tengchongensis</name>
    <dbReference type="NCBI Taxonomy" id="1532350"/>
    <lineage>
        <taxon>Archaea</taxon>
        <taxon>Thermoproteota</taxon>
        <taxon>Thermoprotei</taxon>
        <taxon>Sulfolobales</taxon>
        <taxon>Sulfolobaceae</taxon>
        <taxon>Metallosphaera</taxon>
    </lineage>
</organism>
<gene>
    <name evidence="2" type="ORF">GWK48_08615</name>
</gene>
<dbReference type="RefSeq" id="WP_174631410.1">
    <property type="nucleotide sequence ID" value="NZ_CP049074.1"/>
</dbReference>
<keyword evidence="2" id="KW-0808">Transferase</keyword>
<proteinExistence type="predicted"/>
<sequence>MSIFDDPKGYLNWYKNHKVTYENERQAVDALDLKDCLDVGSGPSVFHEALKGEVISLDISEFVLKYIDGDRILADAHYLPFRRDAIPCVFSSVTLCFLDNLEKFFEEANRVTKRTFVSCIVTADSSWGEFYRDLGSRGHKYYSKARFLTRMEFMNLVKKFFEVERVVTTIDYGPMEEEVPEIPKEWGNGAFMCIKGIKRNDQFAYPK</sequence>
<dbReference type="GO" id="GO:0032259">
    <property type="term" value="P:methylation"/>
    <property type="evidence" value="ECO:0007669"/>
    <property type="project" value="UniProtKB-KW"/>
</dbReference>
<dbReference type="GeneID" id="55642001"/>
<evidence type="ECO:0000313" key="3">
    <source>
        <dbReference type="Proteomes" id="UP000509301"/>
    </source>
</evidence>
<name>A0A6N0NUE7_9CREN</name>
<dbReference type="CDD" id="cd02440">
    <property type="entry name" value="AdoMet_MTases"/>
    <property type="match status" value="1"/>
</dbReference>
<dbReference type="Proteomes" id="UP000509301">
    <property type="component" value="Chromosome"/>
</dbReference>
<dbReference type="OrthoDB" id="1018at2157"/>
<dbReference type="Gene3D" id="3.40.50.150">
    <property type="entry name" value="Vaccinia Virus protein VP39"/>
    <property type="match status" value="1"/>
</dbReference>